<dbReference type="SUPFAM" id="SSF55545">
    <property type="entry name" value="beta-N-acetylhexosaminidase-like domain"/>
    <property type="match status" value="1"/>
</dbReference>
<evidence type="ECO:0000313" key="11">
    <source>
        <dbReference type="Proteomes" id="UP001202831"/>
    </source>
</evidence>
<proteinExistence type="inferred from homology"/>
<evidence type="ECO:0000256" key="3">
    <source>
        <dbReference type="ARBA" id="ARBA00012663"/>
    </source>
</evidence>
<feature type="domain" description="Chitobiase/beta-hexosaminidases N-terminal" evidence="9">
    <location>
        <begin position="43"/>
        <end position="205"/>
    </location>
</feature>
<dbReference type="SUPFAM" id="SSF51445">
    <property type="entry name" value="(Trans)glycosidases"/>
    <property type="match status" value="1"/>
</dbReference>
<dbReference type="InterPro" id="IPR015882">
    <property type="entry name" value="HEX_bac_N"/>
</dbReference>
<keyword evidence="5" id="KW-0326">Glycosidase</keyword>
<dbReference type="InterPro" id="IPR029018">
    <property type="entry name" value="Hex-like_dom2"/>
</dbReference>
<dbReference type="PANTHER" id="PTHR22600:SF57">
    <property type="entry name" value="BETA-N-ACETYLHEXOSAMINIDASE"/>
    <property type="match status" value="1"/>
</dbReference>
<dbReference type="InterPro" id="IPR014756">
    <property type="entry name" value="Ig_E-set"/>
</dbReference>
<evidence type="ECO:0000313" key="10">
    <source>
        <dbReference type="EMBL" id="MCL2913341.1"/>
    </source>
</evidence>
<dbReference type="PANTHER" id="PTHR22600">
    <property type="entry name" value="BETA-HEXOSAMINIDASE"/>
    <property type="match status" value="1"/>
</dbReference>
<evidence type="ECO:0000256" key="8">
    <source>
        <dbReference type="SAM" id="SignalP"/>
    </source>
</evidence>
<dbReference type="SUPFAM" id="SSF81296">
    <property type="entry name" value="E set domains"/>
    <property type="match status" value="1"/>
</dbReference>
<dbReference type="SUPFAM" id="SSF49384">
    <property type="entry name" value="Carbohydrate-binding domain"/>
    <property type="match status" value="1"/>
</dbReference>
<evidence type="ECO:0000259" key="9">
    <source>
        <dbReference type="SMART" id="SM01081"/>
    </source>
</evidence>
<protein>
    <recommendedName>
        <fullName evidence="3">beta-N-acetylhexosaminidase</fullName>
        <ecNumber evidence="3">3.2.1.52</ecNumber>
    </recommendedName>
    <alternativeName>
        <fullName evidence="6">Beta-N-acetylhexosaminidase</fullName>
    </alternativeName>
    <alternativeName>
        <fullName evidence="7">N-acetyl-beta-glucosaminidase</fullName>
    </alternativeName>
</protein>
<dbReference type="InterPro" id="IPR017853">
    <property type="entry name" value="GH"/>
</dbReference>
<gene>
    <name evidence="10" type="ORF">L2725_06015</name>
</gene>
<dbReference type="CDD" id="cd06569">
    <property type="entry name" value="GH20_Sm-chitobiase-like"/>
    <property type="match status" value="1"/>
</dbReference>
<evidence type="ECO:0000256" key="4">
    <source>
        <dbReference type="ARBA" id="ARBA00022801"/>
    </source>
</evidence>
<dbReference type="EC" id="3.2.1.52" evidence="3"/>
<dbReference type="Gene3D" id="3.30.379.10">
    <property type="entry name" value="Chitobiase/beta-hexosaminidase domain 2-like"/>
    <property type="match status" value="1"/>
</dbReference>
<dbReference type="Pfam" id="PF00728">
    <property type="entry name" value="Glyco_hydro_20"/>
    <property type="match status" value="1"/>
</dbReference>
<evidence type="ECO:0000256" key="2">
    <source>
        <dbReference type="ARBA" id="ARBA00006285"/>
    </source>
</evidence>
<name>A0ABT0N4G1_9GAMM</name>
<dbReference type="CDD" id="cd02847">
    <property type="entry name" value="E_set_Chitobiase_C"/>
    <property type="match status" value="1"/>
</dbReference>
<comment type="catalytic activity">
    <reaction evidence="1">
        <text>Hydrolysis of terminal non-reducing N-acetyl-D-hexosamine residues in N-acetyl-beta-D-hexosaminides.</text>
        <dbReference type="EC" id="3.2.1.52"/>
    </reaction>
</comment>
<comment type="similarity">
    <text evidence="2">Belongs to the glycosyl hydrolase 20 family.</text>
</comment>
<dbReference type="InterPro" id="IPR008965">
    <property type="entry name" value="CBM2/CBM3_carb-bd_dom_sf"/>
</dbReference>
<keyword evidence="8" id="KW-0732">Signal</keyword>
<sequence>MKRTQLAAALLVLGLTACSDKDAANQSVLAQGMTQTVLDSLGQQLDVKYEVITNVPGTHCGEGKDRCFKAAIHLTHPEDFSASDWSIYFSQMRPVLKVDSEQFTITHVKGDLYRLSPTEKFQGFKAGQQISIPFVGDLWQLSESDGMPNYYLTSGELSPVVIASTKLHVDADTGMEVRPHVLPFERAEQYLRRESDKLKWSDAGDIYTANEQTALESAAVAPGIIPSPSSIFVAAGAAPVDMSAGISLNWDSSATQADKLAADAALLRLSVLGVPAADGGLPVSLSVDKGLEDESYRLVTGQDGIKIEAAGGKGFNHALVSLASLLDTSNKTVAVVTVEDSPRYAYRGLHIDVSRNFHDKQQMLKLLDQMHAYKLNQLHLHMGDDEGWRLEIDGLPELTDIGSKRCHDLQERSCLLPQLGSGPEADVDVNGYYSKQDYVELLQYAAARQIRVIPSMDMPGHSRAAVKAMEARYHTFMEQGKEELARQYLLTDFEDKTQYSSIQYYDDNTLNVCMESTFVFIDKVIDEIAALHKQAGLPLELYHIGADETAGAWVKSPACEAFVANNDQGVTSMDELGPYFIERISHILEQKGIEVAGWSDGMGHTRVEKMPAESQTHLWDTLASGGHKNAHKQVNYGWDAVLSSPDVLYFDFPYEATPKEHGYYWAQRRNNSQRIFNFMPDNLPANAEQWTDLEDLPYEADDTLKKDDKGNVVSAPIAKGKGFIGMQGQLWSETVRSDQMVDYMLFPRTLMLAERAWHKASWEVPYRHQGAVYNQSSGYFTPEMRSAQARDWQRVANILGQKELAKLDIAGVEYRLPTPGAVVREGKLFANTIFPGLQVEYRSGEGEWQVYTPGAEVSLPVAVRSVAPDNKRRSRAVWVGQQ</sequence>
<dbReference type="Pfam" id="PF03174">
    <property type="entry name" value="CHB_HEX_C"/>
    <property type="match status" value="1"/>
</dbReference>
<dbReference type="Gene3D" id="2.60.40.10">
    <property type="entry name" value="Immunoglobulins"/>
    <property type="match status" value="1"/>
</dbReference>
<dbReference type="PROSITE" id="PS51257">
    <property type="entry name" value="PROKAR_LIPOPROTEIN"/>
    <property type="match status" value="1"/>
</dbReference>
<dbReference type="InterPro" id="IPR025705">
    <property type="entry name" value="Beta_hexosaminidase_sua/sub"/>
</dbReference>
<feature type="chain" id="PRO_5046741365" description="beta-N-acetylhexosaminidase" evidence="8">
    <location>
        <begin position="24"/>
        <end position="882"/>
    </location>
</feature>
<evidence type="ECO:0000256" key="1">
    <source>
        <dbReference type="ARBA" id="ARBA00001231"/>
    </source>
</evidence>
<keyword evidence="11" id="KW-1185">Reference proteome</keyword>
<dbReference type="InterPro" id="IPR004867">
    <property type="entry name" value="CHB_C_dom"/>
</dbReference>
<dbReference type="InterPro" id="IPR015883">
    <property type="entry name" value="Glyco_hydro_20_cat"/>
</dbReference>
<dbReference type="InterPro" id="IPR013783">
    <property type="entry name" value="Ig-like_fold"/>
</dbReference>
<keyword evidence="4" id="KW-0378">Hydrolase</keyword>
<evidence type="ECO:0000256" key="6">
    <source>
        <dbReference type="ARBA" id="ARBA00030512"/>
    </source>
</evidence>
<dbReference type="Proteomes" id="UP001202831">
    <property type="component" value="Unassembled WGS sequence"/>
</dbReference>
<dbReference type="SMART" id="SM01081">
    <property type="entry name" value="CHB_HEX"/>
    <property type="match status" value="1"/>
</dbReference>
<evidence type="ECO:0000256" key="5">
    <source>
        <dbReference type="ARBA" id="ARBA00023295"/>
    </source>
</evidence>
<dbReference type="Pfam" id="PF02838">
    <property type="entry name" value="Glyco_hydro_20b"/>
    <property type="match status" value="1"/>
</dbReference>
<reference evidence="10 11" key="1">
    <citation type="submission" date="2022-01" db="EMBL/GenBank/DDBJ databases">
        <title>Whole genome-based taxonomy of the Shewanellaceae.</title>
        <authorList>
            <person name="Martin-Rodriguez A.J."/>
        </authorList>
    </citation>
    <scope>NUCLEOTIDE SEQUENCE [LARGE SCALE GENOMIC DNA]</scope>
    <source>
        <strain evidence="10 11">DSM 21332</strain>
    </source>
</reference>
<feature type="signal peptide" evidence="8">
    <location>
        <begin position="1"/>
        <end position="23"/>
    </location>
</feature>
<dbReference type="InterPro" id="IPR012291">
    <property type="entry name" value="CBM2_carb-bd_dom_sf"/>
</dbReference>
<dbReference type="PRINTS" id="PR00738">
    <property type="entry name" value="GLHYDRLASE20"/>
</dbReference>
<dbReference type="RefSeq" id="WP_249248138.1">
    <property type="nucleotide sequence ID" value="NZ_JAKIKT010000002.1"/>
</dbReference>
<organism evidence="10 11">
    <name type="scientific">Shewanella corallii</name>
    <dbReference type="NCBI Taxonomy" id="560080"/>
    <lineage>
        <taxon>Bacteria</taxon>
        <taxon>Pseudomonadati</taxon>
        <taxon>Pseudomonadota</taxon>
        <taxon>Gammaproteobacteria</taxon>
        <taxon>Alteromonadales</taxon>
        <taxon>Shewanellaceae</taxon>
        <taxon>Shewanella</taxon>
    </lineage>
</organism>
<evidence type="ECO:0000256" key="7">
    <source>
        <dbReference type="ARBA" id="ARBA00033000"/>
    </source>
</evidence>
<accession>A0ABT0N4G1</accession>
<comment type="caution">
    <text evidence="10">The sequence shown here is derived from an EMBL/GenBank/DDBJ whole genome shotgun (WGS) entry which is preliminary data.</text>
</comment>
<dbReference type="Pfam" id="PF03173">
    <property type="entry name" value="CHB_HEX"/>
    <property type="match status" value="1"/>
</dbReference>
<dbReference type="EMBL" id="JAKIKT010000002">
    <property type="protein sequence ID" value="MCL2913341.1"/>
    <property type="molecule type" value="Genomic_DNA"/>
</dbReference>
<dbReference type="Gene3D" id="3.20.20.80">
    <property type="entry name" value="Glycosidases"/>
    <property type="match status" value="1"/>
</dbReference>
<dbReference type="InterPro" id="IPR004866">
    <property type="entry name" value="CHB/HEX_N_dom"/>
</dbReference>
<dbReference type="Gene3D" id="2.60.40.290">
    <property type="match status" value="1"/>
</dbReference>